<dbReference type="RefSeq" id="WP_112165727.1">
    <property type="nucleotide sequence ID" value="NZ_CBCPIW010000022.1"/>
</dbReference>
<dbReference type="GeneID" id="88081227"/>
<reference evidence="1 2" key="1">
    <citation type="submission" date="2018-09" db="EMBL/GenBank/DDBJ databases">
        <authorList>
            <person name="Le Fleche-Mateos A."/>
        </authorList>
    </citation>
    <scope>NUCLEOTIDE SEQUENCE [LARGE SCALE GENOMIC DNA]</scope>
    <source>
        <strain evidence="1 2">DSM 30078</strain>
    </source>
</reference>
<keyword evidence="2" id="KW-1185">Reference proteome</keyword>
<protein>
    <recommendedName>
        <fullName evidence="3">DUF4145 domain-containing protein</fullName>
    </recommendedName>
</protein>
<evidence type="ECO:0000313" key="2">
    <source>
        <dbReference type="Proteomes" id="UP000284119"/>
    </source>
</evidence>
<evidence type="ECO:0008006" key="3">
    <source>
        <dbReference type="Google" id="ProtNLM"/>
    </source>
</evidence>
<dbReference type="EMBL" id="RAHG01000002">
    <property type="protein sequence ID" value="RJT14788.1"/>
    <property type="molecule type" value="Genomic_DNA"/>
</dbReference>
<name>A0ABX9P267_9GAMM</name>
<dbReference type="Proteomes" id="UP000284119">
    <property type="component" value="Unassembled WGS sequence"/>
</dbReference>
<organism evidence="1 2">
    <name type="scientific">Rahnella inusitata</name>
    <dbReference type="NCBI Taxonomy" id="58169"/>
    <lineage>
        <taxon>Bacteria</taxon>
        <taxon>Pseudomonadati</taxon>
        <taxon>Pseudomonadota</taxon>
        <taxon>Gammaproteobacteria</taxon>
        <taxon>Enterobacterales</taxon>
        <taxon>Yersiniaceae</taxon>
        <taxon>Rahnella</taxon>
    </lineage>
</organism>
<accession>A0ABX9P267</accession>
<sequence length="197" mass="21512">MKIYKVGDEKRAACEVCQSFQTVSFQLRDVPFSDGSGLVKNVVVGVCKTCDSVALLPFQSVPAVKKQLETQRKAVESRVPAHMIDILNLASAKLGATPEFIPLLMKYYIHMLATHPVAAVQLVQLLTSELATGLANKRLSLKGREIHNDINELKSLSQISNTTELLKGVVLAINNDVLINPDKQRIAHLKSLVATVA</sequence>
<evidence type="ECO:0000313" key="1">
    <source>
        <dbReference type="EMBL" id="RJT14788.1"/>
    </source>
</evidence>
<proteinExistence type="predicted"/>
<comment type="caution">
    <text evidence="1">The sequence shown here is derived from an EMBL/GenBank/DDBJ whole genome shotgun (WGS) entry which is preliminary data.</text>
</comment>
<gene>
    <name evidence="1" type="ORF">D5396_04775</name>
</gene>